<feature type="region of interest" description="Disordered" evidence="2">
    <location>
        <begin position="1"/>
        <end position="36"/>
    </location>
</feature>
<keyword evidence="1" id="KW-0175">Coiled coil</keyword>
<name>N1PHZ5_DOTSN</name>
<evidence type="ECO:0000256" key="1">
    <source>
        <dbReference type="SAM" id="Coils"/>
    </source>
</evidence>
<evidence type="ECO:0000313" key="3">
    <source>
        <dbReference type="EMBL" id="EME41165.1"/>
    </source>
</evidence>
<dbReference type="AlphaFoldDB" id="N1PHZ5"/>
<dbReference type="OrthoDB" id="10531141at2759"/>
<proteinExistence type="predicted"/>
<sequence length="397" mass="44897">MASTNGEHVQQADSPSRQTNTNDNFAGDPDGSTHLGDKILQRIDSALSSTVIDDIKHSHDETKFSKGSIVFELTAMLHEFVDTIKKSDKIAREKDKAETAKQAPSISNVAVRAMVNAAVEEQVAKRVGDLQIENGRLRKEVQGLKNRMPIEIEGGKKAKTTKLATEDDFKDVNRQVKTLETQLKRYKEENTTLKDKFATLQTEDQKSLNTLETAQAEARLVHDRSALDRRVTGLSYEVSFLERRLDAHERDHNSVASRMDAIESQPPPPPHICSLPATLHTVLSRVQALEQHPPRSQTSDLQSRISDLETDLATDKNESYEYIDEVTNDLDSSLKSHVQSRISRLNNNLSNRIEQGEARIDDLNANDEFDNRRYLHNSNRLRTIERRFGIREPPFPN</sequence>
<dbReference type="HOGENOM" id="CLU_694493_0_0_1"/>
<feature type="compositionally biased region" description="Polar residues" evidence="2">
    <location>
        <begin position="1"/>
        <end position="24"/>
    </location>
</feature>
<dbReference type="EMBL" id="KB446542">
    <property type="protein sequence ID" value="EME41165.1"/>
    <property type="molecule type" value="Genomic_DNA"/>
</dbReference>
<dbReference type="Proteomes" id="UP000016933">
    <property type="component" value="Unassembled WGS sequence"/>
</dbReference>
<evidence type="ECO:0000313" key="4">
    <source>
        <dbReference type="Proteomes" id="UP000016933"/>
    </source>
</evidence>
<reference evidence="4" key="1">
    <citation type="journal article" date="2012" name="PLoS Genet.">
        <title>The genomes of the fungal plant pathogens Cladosporium fulvum and Dothistroma septosporum reveal adaptation to different hosts and lifestyles but also signatures of common ancestry.</title>
        <authorList>
            <person name="de Wit P.J.G.M."/>
            <person name="van der Burgt A."/>
            <person name="Oekmen B."/>
            <person name="Stergiopoulos I."/>
            <person name="Abd-Elsalam K.A."/>
            <person name="Aerts A.L."/>
            <person name="Bahkali A.H."/>
            <person name="Beenen H.G."/>
            <person name="Chettri P."/>
            <person name="Cox M.P."/>
            <person name="Datema E."/>
            <person name="de Vries R.P."/>
            <person name="Dhillon B."/>
            <person name="Ganley A.R."/>
            <person name="Griffiths S.A."/>
            <person name="Guo Y."/>
            <person name="Hamelin R.C."/>
            <person name="Henrissat B."/>
            <person name="Kabir M.S."/>
            <person name="Jashni M.K."/>
            <person name="Kema G."/>
            <person name="Klaubauf S."/>
            <person name="Lapidus A."/>
            <person name="Levasseur A."/>
            <person name="Lindquist E."/>
            <person name="Mehrabi R."/>
            <person name="Ohm R.A."/>
            <person name="Owen T.J."/>
            <person name="Salamov A."/>
            <person name="Schwelm A."/>
            <person name="Schijlen E."/>
            <person name="Sun H."/>
            <person name="van den Burg H.A."/>
            <person name="van Ham R.C.H.J."/>
            <person name="Zhang S."/>
            <person name="Goodwin S.B."/>
            <person name="Grigoriev I.V."/>
            <person name="Collemare J."/>
            <person name="Bradshaw R.E."/>
        </authorList>
    </citation>
    <scope>NUCLEOTIDE SEQUENCE [LARGE SCALE GENOMIC DNA]</scope>
    <source>
        <strain evidence="4">NZE10 / CBS 128990</strain>
    </source>
</reference>
<keyword evidence="4" id="KW-1185">Reference proteome</keyword>
<organism evidence="3 4">
    <name type="scientific">Dothistroma septosporum (strain NZE10 / CBS 128990)</name>
    <name type="common">Red band needle blight fungus</name>
    <name type="synonym">Mycosphaerella pini</name>
    <dbReference type="NCBI Taxonomy" id="675120"/>
    <lineage>
        <taxon>Eukaryota</taxon>
        <taxon>Fungi</taxon>
        <taxon>Dikarya</taxon>
        <taxon>Ascomycota</taxon>
        <taxon>Pezizomycotina</taxon>
        <taxon>Dothideomycetes</taxon>
        <taxon>Dothideomycetidae</taxon>
        <taxon>Mycosphaerellales</taxon>
        <taxon>Mycosphaerellaceae</taxon>
        <taxon>Dothistroma</taxon>
    </lineage>
</organism>
<feature type="region of interest" description="Disordered" evidence="2">
    <location>
        <begin position="251"/>
        <end position="273"/>
    </location>
</feature>
<accession>N1PHZ5</accession>
<feature type="coiled-coil region" evidence="1">
    <location>
        <begin position="127"/>
        <end position="203"/>
    </location>
</feature>
<reference evidence="3 4" key="2">
    <citation type="journal article" date="2012" name="PLoS Pathog.">
        <title>Diverse lifestyles and strategies of plant pathogenesis encoded in the genomes of eighteen Dothideomycetes fungi.</title>
        <authorList>
            <person name="Ohm R.A."/>
            <person name="Feau N."/>
            <person name="Henrissat B."/>
            <person name="Schoch C.L."/>
            <person name="Horwitz B.A."/>
            <person name="Barry K.W."/>
            <person name="Condon B.J."/>
            <person name="Copeland A.C."/>
            <person name="Dhillon B."/>
            <person name="Glaser F."/>
            <person name="Hesse C.N."/>
            <person name="Kosti I."/>
            <person name="LaButti K."/>
            <person name="Lindquist E.A."/>
            <person name="Lucas S."/>
            <person name="Salamov A.A."/>
            <person name="Bradshaw R.E."/>
            <person name="Ciuffetti L."/>
            <person name="Hamelin R.C."/>
            <person name="Kema G.H.J."/>
            <person name="Lawrence C."/>
            <person name="Scott J.A."/>
            <person name="Spatafora J.W."/>
            <person name="Turgeon B.G."/>
            <person name="de Wit P.J.G.M."/>
            <person name="Zhong S."/>
            <person name="Goodwin S.B."/>
            <person name="Grigoriev I.V."/>
        </authorList>
    </citation>
    <scope>NUCLEOTIDE SEQUENCE [LARGE SCALE GENOMIC DNA]</scope>
    <source>
        <strain evidence="4">NZE10 / CBS 128990</strain>
    </source>
</reference>
<gene>
    <name evidence="3" type="ORF">DOTSEDRAFT_36616</name>
</gene>
<protein>
    <submittedName>
        <fullName evidence="3">Uncharacterized protein</fullName>
    </submittedName>
</protein>
<evidence type="ECO:0000256" key="2">
    <source>
        <dbReference type="SAM" id="MobiDB-lite"/>
    </source>
</evidence>